<dbReference type="RefSeq" id="WP_106125917.1">
    <property type="nucleotide sequence ID" value="NZ_PVZG01000003.1"/>
</dbReference>
<evidence type="ECO:0000313" key="3">
    <source>
        <dbReference type="Proteomes" id="UP000239209"/>
    </source>
</evidence>
<protein>
    <submittedName>
        <fullName evidence="2">Uncharacterized protein</fullName>
    </submittedName>
</protein>
<keyword evidence="1" id="KW-0812">Transmembrane</keyword>
<dbReference type="OrthoDB" id="5150238at2"/>
<organism evidence="2 3">
    <name type="scientific">Pseudosporangium ferrugineum</name>
    <dbReference type="NCBI Taxonomy" id="439699"/>
    <lineage>
        <taxon>Bacteria</taxon>
        <taxon>Bacillati</taxon>
        <taxon>Actinomycetota</taxon>
        <taxon>Actinomycetes</taxon>
        <taxon>Micromonosporales</taxon>
        <taxon>Micromonosporaceae</taxon>
        <taxon>Pseudosporangium</taxon>
    </lineage>
</organism>
<keyword evidence="3" id="KW-1185">Reference proteome</keyword>
<reference evidence="2 3" key="1">
    <citation type="submission" date="2018-03" db="EMBL/GenBank/DDBJ databases">
        <title>Genomic Encyclopedia of Archaeal and Bacterial Type Strains, Phase II (KMG-II): from individual species to whole genera.</title>
        <authorList>
            <person name="Goeker M."/>
        </authorList>
    </citation>
    <scope>NUCLEOTIDE SEQUENCE [LARGE SCALE GENOMIC DNA]</scope>
    <source>
        <strain evidence="2 3">DSM 45348</strain>
    </source>
</reference>
<dbReference type="AlphaFoldDB" id="A0A2T0SDN0"/>
<feature type="transmembrane region" description="Helical" evidence="1">
    <location>
        <begin position="112"/>
        <end position="134"/>
    </location>
</feature>
<dbReference type="Proteomes" id="UP000239209">
    <property type="component" value="Unassembled WGS sequence"/>
</dbReference>
<feature type="transmembrane region" description="Helical" evidence="1">
    <location>
        <begin position="141"/>
        <end position="158"/>
    </location>
</feature>
<evidence type="ECO:0000256" key="1">
    <source>
        <dbReference type="SAM" id="Phobius"/>
    </source>
</evidence>
<keyword evidence="1" id="KW-0472">Membrane</keyword>
<evidence type="ECO:0000313" key="2">
    <source>
        <dbReference type="EMBL" id="PRY31443.1"/>
    </source>
</evidence>
<feature type="transmembrane region" description="Helical" evidence="1">
    <location>
        <begin position="289"/>
        <end position="309"/>
    </location>
</feature>
<feature type="transmembrane region" description="Helical" evidence="1">
    <location>
        <begin position="164"/>
        <end position="184"/>
    </location>
</feature>
<dbReference type="EMBL" id="PVZG01000003">
    <property type="protein sequence ID" value="PRY31443.1"/>
    <property type="molecule type" value="Genomic_DNA"/>
</dbReference>
<proteinExistence type="predicted"/>
<feature type="transmembrane region" description="Helical" evidence="1">
    <location>
        <begin position="193"/>
        <end position="215"/>
    </location>
</feature>
<accession>A0A2T0SDN0</accession>
<comment type="caution">
    <text evidence="2">The sequence shown here is derived from an EMBL/GenBank/DDBJ whole genome shotgun (WGS) entry which is preliminary data.</text>
</comment>
<feature type="transmembrane region" description="Helical" evidence="1">
    <location>
        <begin position="251"/>
        <end position="269"/>
    </location>
</feature>
<feature type="transmembrane region" description="Helical" evidence="1">
    <location>
        <begin position="75"/>
        <end position="92"/>
    </location>
</feature>
<sequence length="327" mass="34446">MSQRLETYYRRLLAVYPYEHRLAYEDEMLGVLMAGAAPDRRRPTVAEATDLLRSGLTARVRRGVAGLRDAGWREAAAVAGLLSALVLAVVAGRRAAGGLMNVWFQNDTAVTYALLADVLARAAAWALVVAVLLAGLRRTGAALAAVAVVVELGALASWGDEWRWVGMGWLLVLAALTATLIFLARRARPPSEILGGLGVLAVVGGLALAVPVGALPYRLQSGTGGDLYHAVLALVVLIGIRRVRAGVRHKLVALLAAVVALPVAQQLFADALDVGRVAEVTWPLILAQVLFLAGLPLAAALSVLGVVFLRDKVRVSVAVTRVDGKSD</sequence>
<feature type="transmembrane region" description="Helical" evidence="1">
    <location>
        <begin position="227"/>
        <end position="244"/>
    </location>
</feature>
<keyword evidence="1" id="KW-1133">Transmembrane helix</keyword>
<gene>
    <name evidence="2" type="ORF">CLV70_103330</name>
</gene>
<name>A0A2T0SDN0_9ACTN</name>